<keyword evidence="2" id="KW-1185">Reference proteome</keyword>
<proteinExistence type="predicted"/>
<dbReference type="GO" id="GO:0032259">
    <property type="term" value="P:methylation"/>
    <property type="evidence" value="ECO:0007669"/>
    <property type="project" value="UniProtKB-KW"/>
</dbReference>
<dbReference type="STRING" id="946078.GA0070622_1843"/>
<accession>A0A1A9B5S8</accession>
<dbReference type="AlphaFoldDB" id="A0A1A9B5S8"/>
<gene>
    <name evidence="1" type="ORF">GA0070622_1843</name>
</gene>
<dbReference type="OrthoDB" id="8163513at2"/>
<evidence type="ECO:0000313" key="2">
    <source>
        <dbReference type="Proteomes" id="UP000199558"/>
    </source>
</evidence>
<dbReference type="EMBL" id="FLRH01000003">
    <property type="protein sequence ID" value="SBT64860.1"/>
    <property type="molecule type" value="Genomic_DNA"/>
</dbReference>
<keyword evidence="1" id="KW-0808">Transferase</keyword>
<sequence length="212" mass="22925">MTAQTHWQAWHEPYADEGSPLSRRLRLVQQHIASWLDQRSDERLTVVSACAGQGHDLIGVLASRPDAQRVHGTLLEYDAGNVAAARAAADQARLSNLVIKQADAGQLSSYVGAVPADLVLMVGVFGNISDADVKRTIAALPRLCAEGASVIWTRARRAPDLTPAVRGWLRDAGYVEEAFHAPDDVRFSVGVHRFEGAPQPLDAAGTVFTFLH</sequence>
<protein>
    <submittedName>
        <fullName evidence="1">Methyltransferase domain</fullName>
    </submittedName>
</protein>
<dbReference type="GO" id="GO:0008168">
    <property type="term" value="F:methyltransferase activity"/>
    <property type="evidence" value="ECO:0007669"/>
    <property type="project" value="UniProtKB-KW"/>
</dbReference>
<name>A0A1A9B5S8_9ACTN</name>
<dbReference type="SUPFAM" id="SSF53335">
    <property type="entry name" value="S-adenosyl-L-methionine-dependent methyltransferases"/>
    <property type="match status" value="1"/>
</dbReference>
<organism evidence="1 2">
    <name type="scientific">Micromonospora sediminicola</name>
    <dbReference type="NCBI Taxonomy" id="946078"/>
    <lineage>
        <taxon>Bacteria</taxon>
        <taxon>Bacillati</taxon>
        <taxon>Actinomycetota</taxon>
        <taxon>Actinomycetes</taxon>
        <taxon>Micromonosporales</taxon>
        <taxon>Micromonosporaceae</taxon>
        <taxon>Micromonospora</taxon>
    </lineage>
</organism>
<keyword evidence="1" id="KW-0489">Methyltransferase</keyword>
<reference evidence="2" key="1">
    <citation type="submission" date="2016-06" db="EMBL/GenBank/DDBJ databases">
        <authorList>
            <person name="Varghese N."/>
            <person name="Submissions Spin"/>
        </authorList>
    </citation>
    <scope>NUCLEOTIDE SEQUENCE [LARGE SCALE GENOMIC DNA]</scope>
    <source>
        <strain evidence="2">DSM 45794</strain>
    </source>
</reference>
<evidence type="ECO:0000313" key="1">
    <source>
        <dbReference type="EMBL" id="SBT64860.1"/>
    </source>
</evidence>
<dbReference type="Proteomes" id="UP000199558">
    <property type="component" value="Unassembled WGS sequence"/>
</dbReference>
<dbReference type="RefSeq" id="WP_091571825.1">
    <property type="nucleotide sequence ID" value="NZ_FLRH01000003.1"/>
</dbReference>
<dbReference type="InterPro" id="IPR029063">
    <property type="entry name" value="SAM-dependent_MTases_sf"/>
</dbReference>
<dbReference type="Gene3D" id="3.40.50.150">
    <property type="entry name" value="Vaccinia Virus protein VP39"/>
    <property type="match status" value="1"/>
</dbReference>